<evidence type="ECO:0000313" key="9">
    <source>
        <dbReference type="EMBL" id="KAA0594427.1"/>
    </source>
</evidence>
<protein>
    <submittedName>
        <fullName evidence="9">HlyD family secretion protein</fullName>
    </submittedName>
</protein>
<proteinExistence type="inferred from homology"/>
<evidence type="ECO:0000256" key="3">
    <source>
        <dbReference type="ARBA" id="ARBA00022989"/>
    </source>
</evidence>
<evidence type="ECO:0000256" key="4">
    <source>
        <dbReference type="ARBA" id="ARBA00023136"/>
    </source>
</evidence>
<dbReference type="AlphaFoldDB" id="A0A5A9GJ82"/>
<dbReference type="InterPro" id="IPR058625">
    <property type="entry name" value="MdtA-like_BSH"/>
</dbReference>
<dbReference type="PANTHER" id="PTHR30367:SF12">
    <property type="entry name" value="P-HYDROXYBENZOIC ACID EFFLUX PUMP SUBUNIT AAEA"/>
    <property type="match status" value="1"/>
</dbReference>
<feature type="domain" description="p-hydroxybenzoic acid efflux pump subunit AaeA-like beta-barrel" evidence="8">
    <location>
        <begin position="192"/>
        <end position="288"/>
    </location>
</feature>
<dbReference type="GO" id="GO:0022857">
    <property type="term" value="F:transmembrane transporter activity"/>
    <property type="evidence" value="ECO:0007669"/>
    <property type="project" value="InterPro"/>
</dbReference>
<dbReference type="Gene3D" id="2.40.30.170">
    <property type="match status" value="1"/>
</dbReference>
<dbReference type="Gene3D" id="2.40.50.100">
    <property type="match status" value="1"/>
</dbReference>
<evidence type="ECO:0000259" key="8">
    <source>
        <dbReference type="Pfam" id="PF25963"/>
    </source>
</evidence>
<evidence type="ECO:0000256" key="2">
    <source>
        <dbReference type="ARBA" id="ARBA00022692"/>
    </source>
</evidence>
<feature type="region of interest" description="Disordered" evidence="5">
    <location>
        <begin position="292"/>
        <end position="311"/>
    </location>
</feature>
<dbReference type="NCBIfam" id="TIGR01730">
    <property type="entry name" value="RND_mfp"/>
    <property type="match status" value="1"/>
</dbReference>
<keyword evidence="3 6" id="KW-1133">Transmembrane helix</keyword>
<organism evidence="9 10">
    <name type="scientific">Azospirillum lipoferum</name>
    <dbReference type="NCBI Taxonomy" id="193"/>
    <lineage>
        <taxon>Bacteria</taxon>
        <taxon>Pseudomonadati</taxon>
        <taxon>Pseudomonadota</taxon>
        <taxon>Alphaproteobacteria</taxon>
        <taxon>Rhodospirillales</taxon>
        <taxon>Azospirillaceae</taxon>
        <taxon>Azospirillum</taxon>
    </lineage>
</organism>
<dbReference type="PANTHER" id="PTHR30367">
    <property type="entry name" value="P-HYDROXYBENZOIC ACID EFFLUX PUMP SUBUNIT AAEA-RELATED"/>
    <property type="match status" value="1"/>
</dbReference>
<keyword evidence="10" id="KW-1185">Reference proteome</keyword>
<evidence type="ECO:0000256" key="6">
    <source>
        <dbReference type="SAM" id="Phobius"/>
    </source>
</evidence>
<dbReference type="RefSeq" id="WP_149232912.1">
    <property type="nucleotide sequence ID" value="NZ_JALJXJ010000011.1"/>
</dbReference>
<dbReference type="OrthoDB" id="9811754at2"/>
<dbReference type="Proteomes" id="UP000324927">
    <property type="component" value="Unassembled WGS sequence"/>
</dbReference>
<dbReference type="SUPFAM" id="SSF111369">
    <property type="entry name" value="HlyD-like secretion proteins"/>
    <property type="match status" value="1"/>
</dbReference>
<feature type="domain" description="Multidrug resistance protein MdtA-like barrel-sandwich hybrid" evidence="7">
    <location>
        <begin position="49"/>
        <end position="188"/>
    </location>
</feature>
<keyword evidence="2 6" id="KW-0812">Transmembrane</keyword>
<dbReference type="GO" id="GO:0016020">
    <property type="term" value="C:membrane"/>
    <property type="evidence" value="ECO:0007669"/>
    <property type="project" value="InterPro"/>
</dbReference>
<dbReference type="InterPro" id="IPR058634">
    <property type="entry name" value="AaeA-lik-b-barrel"/>
</dbReference>
<gene>
    <name evidence="9" type="ORF">FZ942_20395</name>
</gene>
<dbReference type="InterPro" id="IPR050393">
    <property type="entry name" value="MFP_Efflux_Pump"/>
</dbReference>
<evidence type="ECO:0000256" key="1">
    <source>
        <dbReference type="ARBA" id="ARBA00009477"/>
    </source>
</evidence>
<comment type="caution">
    <text evidence="9">The sequence shown here is derived from an EMBL/GenBank/DDBJ whole genome shotgun (WGS) entry which is preliminary data.</text>
</comment>
<name>A0A5A9GJ82_AZOLI</name>
<reference evidence="9 10" key="1">
    <citation type="submission" date="2019-08" db="EMBL/GenBank/DDBJ databases">
        <authorList>
            <person name="Grouzdev D."/>
            <person name="Tikhonova E."/>
            <person name="Kravchenko I."/>
        </authorList>
    </citation>
    <scope>NUCLEOTIDE SEQUENCE [LARGE SCALE GENOMIC DNA]</scope>
    <source>
        <strain evidence="9 10">59b</strain>
    </source>
</reference>
<comment type="similarity">
    <text evidence="1">Belongs to the membrane fusion protein (MFP) (TC 8.A.1) family.</text>
</comment>
<evidence type="ECO:0000259" key="7">
    <source>
        <dbReference type="Pfam" id="PF25917"/>
    </source>
</evidence>
<accession>A0A5A9GJ82</accession>
<sequence length="311" mass="33474">MTLLPSFRALARIAVTLLVTVAAVGAGLWLWDYYMNEPWTRDGRVRADIVQISSDVAGLVTDVRVADNQLVRKGDVLFAVDPGRYRLAVEQAQANLDSAKADLAYRTAEAHRYEQLGTNVVSTAQKQEVMSAMAKAAAASKQAEAALDLARFNLDRTEVKATVDGYVTNLQMKTGNYVAAGQAVVALIDSHSFYVMGYFEETKLPRIHVGAPVSVRIMGGGADLRGRVDSITRAIVDRDRAEGTGLVANVNPTFNWVRLAQRIPVRIALDEVPQSLQLVAGRTATVSVIGPPDGTYNGTPKVAQLPAPAGQ</sequence>
<evidence type="ECO:0000313" key="10">
    <source>
        <dbReference type="Proteomes" id="UP000324927"/>
    </source>
</evidence>
<keyword evidence="4 6" id="KW-0472">Membrane</keyword>
<dbReference type="Pfam" id="PF25917">
    <property type="entry name" value="BSH_RND"/>
    <property type="match status" value="1"/>
</dbReference>
<dbReference type="Pfam" id="PF25963">
    <property type="entry name" value="Beta-barrel_AAEA"/>
    <property type="match status" value="1"/>
</dbReference>
<evidence type="ECO:0000256" key="5">
    <source>
        <dbReference type="SAM" id="MobiDB-lite"/>
    </source>
</evidence>
<dbReference type="InterPro" id="IPR006143">
    <property type="entry name" value="RND_pump_MFP"/>
</dbReference>
<dbReference type="EMBL" id="VTTN01000008">
    <property type="protein sequence ID" value="KAA0594427.1"/>
    <property type="molecule type" value="Genomic_DNA"/>
</dbReference>
<feature type="transmembrane region" description="Helical" evidence="6">
    <location>
        <begin position="9"/>
        <end position="31"/>
    </location>
</feature>